<dbReference type="Proteomes" id="UP001197093">
    <property type="component" value="Unassembled WGS sequence"/>
</dbReference>
<proteinExistence type="predicted"/>
<sequence length="193" mass="21822">MPSNPKNHSKSSSSAHSKSGSSGGSSSHGDKKGKKKASPPAEHQPEAQPEPQPEYPEYQRLFAVVFRNSEWDLYNKRHCALYIEHFNQFYDPWRKNMIDIFIGPRGWEARESEGQASRHLATDIFNAPINKSSKEWNCQNWVEGALQRLQHAGWLTKEEAESAFDSVLTVVLQAPYDPIHYPIAAADSVQDDN</sequence>
<keyword evidence="3" id="KW-1185">Reference proteome</keyword>
<feature type="compositionally biased region" description="Low complexity" evidence="1">
    <location>
        <begin position="38"/>
        <end position="47"/>
    </location>
</feature>
<feature type="region of interest" description="Disordered" evidence="1">
    <location>
        <begin position="1"/>
        <end position="54"/>
    </location>
</feature>
<evidence type="ECO:0000313" key="3">
    <source>
        <dbReference type="Proteomes" id="UP001197093"/>
    </source>
</evidence>
<name>A0AAD4EQ84_9PEZI</name>
<evidence type="ECO:0000313" key="2">
    <source>
        <dbReference type="EMBL" id="KAG7285508.1"/>
    </source>
</evidence>
<accession>A0AAD4EQ84</accession>
<feature type="compositionally biased region" description="Low complexity" evidence="1">
    <location>
        <begin position="1"/>
        <end position="27"/>
    </location>
</feature>
<gene>
    <name evidence="2" type="ORF">NEMBOFW57_010137</name>
</gene>
<reference evidence="2" key="1">
    <citation type="submission" date="2023-02" db="EMBL/GenBank/DDBJ databases">
        <authorList>
            <person name="Palmer J.M."/>
        </authorList>
    </citation>
    <scope>NUCLEOTIDE SEQUENCE</scope>
    <source>
        <strain evidence="2">FW57</strain>
    </source>
</reference>
<dbReference type="EMBL" id="JAHCVI010000005">
    <property type="protein sequence ID" value="KAG7285508.1"/>
    <property type="molecule type" value="Genomic_DNA"/>
</dbReference>
<dbReference type="AlphaFoldDB" id="A0AAD4EQ84"/>
<protein>
    <submittedName>
        <fullName evidence="2">Uncharacterized protein</fullName>
    </submittedName>
</protein>
<organism evidence="2 3">
    <name type="scientific">Staphylotrichum longicolle</name>
    <dbReference type="NCBI Taxonomy" id="669026"/>
    <lineage>
        <taxon>Eukaryota</taxon>
        <taxon>Fungi</taxon>
        <taxon>Dikarya</taxon>
        <taxon>Ascomycota</taxon>
        <taxon>Pezizomycotina</taxon>
        <taxon>Sordariomycetes</taxon>
        <taxon>Sordariomycetidae</taxon>
        <taxon>Sordariales</taxon>
        <taxon>Chaetomiaceae</taxon>
        <taxon>Staphylotrichum</taxon>
    </lineage>
</organism>
<comment type="caution">
    <text evidence="2">The sequence shown here is derived from an EMBL/GenBank/DDBJ whole genome shotgun (WGS) entry which is preliminary data.</text>
</comment>
<evidence type="ECO:0000256" key="1">
    <source>
        <dbReference type="SAM" id="MobiDB-lite"/>
    </source>
</evidence>